<dbReference type="CDD" id="cd13182">
    <property type="entry name" value="EVH1-like_Dcp1"/>
    <property type="match status" value="1"/>
</dbReference>
<dbReference type="GO" id="GO:0006285">
    <property type="term" value="P:base-excision repair, AP site formation"/>
    <property type="evidence" value="ECO:0007669"/>
    <property type="project" value="UniProtKB-ARBA"/>
</dbReference>
<feature type="region of interest" description="Disordered" evidence="10">
    <location>
        <begin position="409"/>
        <end position="472"/>
    </location>
</feature>
<keyword evidence="6" id="KW-0378">Hydrolase</keyword>
<dbReference type="GO" id="GO:0005634">
    <property type="term" value="C:nucleus"/>
    <property type="evidence" value="ECO:0007669"/>
    <property type="project" value="TreeGrafter"/>
</dbReference>
<protein>
    <recommendedName>
        <fullName evidence="11">HhH-GPD domain-containing protein</fullName>
    </recommendedName>
</protein>
<evidence type="ECO:0000313" key="13">
    <source>
        <dbReference type="Proteomes" id="UP001209570"/>
    </source>
</evidence>
<dbReference type="Gene3D" id="2.30.29.30">
    <property type="entry name" value="Pleckstrin-homology domain (PH domain)/Phosphotyrosine-binding domain (PTB)"/>
    <property type="match status" value="1"/>
</dbReference>
<dbReference type="PANTHER" id="PTHR43286">
    <property type="entry name" value="ENDONUCLEASE III-LIKE PROTEIN 1"/>
    <property type="match status" value="1"/>
</dbReference>
<evidence type="ECO:0000256" key="8">
    <source>
        <dbReference type="ARBA" id="ARBA00023239"/>
    </source>
</evidence>
<dbReference type="Pfam" id="PF06058">
    <property type="entry name" value="DCP1"/>
    <property type="match status" value="1"/>
</dbReference>
<dbReference type="CDD" id="cd00056">
    <property type="entry name" value="ENDO3c"/>
    <property type="match status" value="1"/>
</dbReference>
<keyword evidence="9" id="KW-0326">Glycosidase</keyword>
<reference evidence="12" key="1">
    <citation type="submission" date="2021-12" db="EMBL/GenBank/DDBJ databases">
        <title>Prjna785345.</title>
        <authorList>
            <person name="Rujirawat T."/>
            <person name="Krajaejun T."/>
        </authorList>
    </citation>
    <scope>NUCLEOTIDE SEQUENCE</scope>
    <source>
        <strain evidence="12">Pi057C3</strain>
    </source>
</reference>
<feature type="compositionally biased region" description="Basic and acidic residues" evidence="10">
    <location>
        <begin position="434"/>
        <end position="446"/>
    </location>
</feature>
<dbReference type="GO" id="GO:0006289">
    <property type="term" value="P:nucleotide-excision repair"/>
    <property type="evidence" value="ECO:0007669"/>
    <property type="project" value="TreeGrafter"/>
</dbReference>
<dbReference type="GO" id="GO:0008047">
    <property type="term" value="F:enzyme activator activity"/>
    <property type="evidence" value="ECO:0007669"/>
    <property type="project" value="InterPro"/>
</dbReference>
<evidence type="ECO:0000256" key="1">
    <source>
        <dbReference type="ARBA" id="ARBA00004496"/>
    </source>
</evidence>
<dbReference type="Pfam" id="PF00633">
    <property type="entry name" value="HHH"/>
    <property type="match status" value="1"/>
</dbReference>
<evidence type="ECO:0000259" key="11">
    <source>
        <dbReference type="SMART" id="SM00478"/>
    </source>
</evidence>
<feature type="compositionally biased region" description="Polar residues" evidence="10">
    <location>
        <begin position="237"/>
        <end position="259"/>
    </location>
</feature>
<dbReference type="Proteomes" id="UP001209570">
    <property type="component" value="Unassembled WGS sequence"/>
</dbReference>
<keyword evidence="7" id="KW-0234">DNA repair</keyword>
<gene>
    <name evidence="12" type="ORF">P43SY_000258</name>
</gene>
<keyword evidence="13" id="KW-1185">Reference proteome</keyword>
<evidence type="ECO:0000313" key="12">
    <source>
        <dbReference type="EMBL" id="KAJ0405379.1"/>
    </source>
</evidence>
<feature type="domain" description="HhH-GPD" evidence="11">
    <location>
        <begin position="643"/>
        <end position="807"/>
    </location>
</feature>
<dbReference type="GO" id="GO:0000703">
    <property type="term" value="F:oxidized pyrimidine nucleobase lesion DNA N-glycosylase activity"/>
    <property type="evidence" value="ECO:0007669"/>
    <property type="project" value="UniProtKB-ARBA"/>
</dbReference>
<feature type="compositionally biased region" description="Basic and acidic residues" evidence="10">
    <location>
        <begin position="409"/>
        <end position="420"/>
    </location>
</feature>
<proteinExistence type="inferred from homology"/>
<dbReference type="InterPro" id="IPR023170">
    <property type="entry name" value="HhH_base_excis_C"/>
</dbReference>
<dbReference type="GO" id="GO:0003906">
    <property type="term" value="F:DNA-(apurinic or apyrimidinic site) endonuclease activity"/>
    <property type="evidence" value="ECO:0007669"/>
    <property type="project" value="TreeGrafter"/>
</dbReference>
<dbReference type="Gene3D" id="1.10.340.30">
    <property type="entry name" value="Hypothetical protein, domain 2"/>
    <property type="match status" value="2"/>
</dbReference>
<dbReference type="FunFam" id="1.10.340.30:FF:000001">
    <property type="entry name" value="Endonuclease III"/>
    <property type="match status" value="1"/>
</dbReference>
<dbReference type="Gene3D" id="1.10.1670.10">
    <property type="entry name" value="Helix-hairpin-Helix base-excision DNA repair enzymes (C-terminal)"/>
    <property type="match status" value="1"/>
</dbReference>
<dbReference type="GO" id="GO:0016829">
    <property type="term" value="F:lyase activity"/>
    <property type="evidence" value="ECO:0007669"/>
    <property type="project" value="UniProtKB-KW"/>
</dbReference>
<dbReference type="EMBL" id="JAKCXM010000046">
    <property type="protein sequence ID" value="KAJ0405379.1"/>
    <property type="molecule type" value="Genomic_DNA"/>
</dbReference>
<comment type="similarity">
    <text evidence="2">Belongs to the Nth/MutY family.</text>
</comment>
<feature type="compositionally biased region" description="Low complexity" evidence="10">
    <location>
        <begin position="191"/>
        <end position="223"/>
    </location>
</feature>
<organism evidence="12 13">
    <name type="scientific">Pythium insidiosum</name>
    <name type="common">Pythiosis disease agent</name>
    <dbReference type="NCBI Taxonomy" id="114742"/>
    <lineage>
        <taxon>Eukaryota</taxon>
        <taxon>Sar</taxon>
        <taxon>Stramenopiles</taxon>
        <taxon>Oomycota</taxon>
        <taxon>Peronosporomycetes</taxon>
        <taxon>Pythiales</taxon>
        <taxon>Pythiaceae</taxon>
        <taxon>Pythium</taxon>
    </lineage>
</organism>
<keyword evidence="8" id="KW-0456">Lyase</keyword>
<feature type="region of interest" description="Disordered" evidence="10">
    <location>
        <begin position="137"/>
        <end position="264"/>
    </location>
</feature>
<feature type="compositionally biased region" description="Basic and acidic residues" evidence="10">
    <location>
        <begin position="462"/>
        <end position="472"/>
    </location>
</feature>
<dbReference type="InterPro" id="IPR000445">
    <property type="entry name" value="HhH_motif"/>
</dbReference>
<dbReference type="SUPFAM" id="SSF50729">
    <property type="entry name" value="PH domain-like"/>
    <property type="match status" value="1"/>
</dbReference>
<keyword evidence="5" id="KW-0227">DNA damage</keyword>
<dbReference type="SMART" id="SM00478">
    <property type="entry name" value="ENDO3c"/>
    <property type="match status" value="1"/>
</dbReference>
<feature type="region of interest" description="Disordered" evidence="10">
    <location>
        <begin position="341"/>
        <end position="362"/>
    </location>
</feature>
<keyword evidence="4" id="KW-0963">Cytoplasm</keyword>
<feature type="compositionally biased region" description="Low complexity" evidence="10">
    <location>
        <begin position="151"/>
        <end position="173"/>
    </location>
</feature>
<dbReference type="SUPFAM" id="SSF48150">
    <property type="entry name" value="DNA-glycosylase"/>
    <property type="match status" value="2"/>
</dbReference>
<evidence type="ECO:0000256" key="5">
    <source>
        <dbReference type="ARBA" id="ARBA00022763"/>
    </source>
</evidence>
<comment type="similarity">
    <text evidence="3">Belongs to the DCP1 family.</text>
</comment>
<dbReference type="PROSITE" id="PS01155">
    <property type="entry name" value="ENDONUCLEASE_III_2"/>
    <property type="match status" value="1"/>
</dbReference>
<dbReference type="AlphaFoldDB" id="A0AAD5M826"/>
<accession>A0AAD5M826</accession>
<name>A0AAD5M826_PYTIN</name>
<comment type="subcellular location">
    <subcellularLocation>
        <location evidence="1">Cytoplasm</location>
    </subcellularLocation>
</comment>
<dbReference type="PANTHER" id="PTHR43286:SF1">
    <property type="entry name" value="ENDONUCLEASE III-LIKE PROTEIN 1"/>
    <property type="match status" value="1"/>
</dbReference>
<dbReference type="GO" id="GO:0000290">
    <property type="term" value="P:deadenylation-dependent decapping of nuclear-transcribed mRNA"/>
    <property type="evidence" value="ECO:0007669"/>
    <property type="project" value="InterPro"/>
</dbReference>
<evidence type="ECO:0000256" key="2">
    <source>
        <dbReference type="ARBA" id="ARBA00008343"/>
    </source>
</evidence>
<sequence>MALQVNRAQSNAMNLQVLKRQDDAIMEIVEMASHVVVYEFEQSSQSWKRKDVEGCLFVVKRYSSPRFQIFVINRLSTINLTIAINDSLEVDSVDSFLILRSPDAALQGGYAIFGLWFFPEEDREKILKLVQRIAQNTRTEPPTSSATPVVKQQQQQQSSKAPQQQEQQQQQQPREGRRQSRQNKQKREQKQQQQEQNAANGSAPQPQQQQQQPPASTSSSTSSRSRRGKRDSDASQKAKTPTSILQRPAKQSTEATTESAPGATELFVRNQVSVQEPVAQPTAPAYTPISREEGIAAGNAILGMLAQSNAPHTSSAPVIPAVGPVLVPPSVVMGAAVTSALAPRPNSTSAARAEPNASPVSKEQLKQTLISLLDEPQFFDQIYHAYVSRVQLSRAMAANPFARFSLHAKREPRSPEDSRVADVAAASAPKRVKREQEREQEQEHASAQHQELLATSTGPGDATREDKRECHEEDVRVKLLQQLIAAREQGPPAPIDRFGTQACLASGVAPDTPTGRFQILVAALLSSQTQDGVTHGAMQRLHAELGEGTSESQGLSIAGVRGVSTARLEELLNPVGFYRRKAQDKRECHEEDVRVKLLQQLIAAREQGPPAPIDRFGTQACLASGVAPDTPTGRFQILVAALLSSQTQDGVTHGAMQRLHAELGEGTSESQGLSIAGVRGVSTARLEELLNPVGFYRRKAQHIKKIAETLQSSYRGDIPRTLDELEALPGIGPKIARVILLLAWNDDDAGLIVDTHVHRLAQRLGWVSDSVERAIKTPEDTRAALEEWVPRAYWRGFSRHVVGFGQMTVIML</sequence>
<dbReference type="GO" id="GO:0003677">
    <property type="term" value="F:DNA binding"/>
    <property type="evidence" value="ECO:0007669"/>
    <property type="project" value="InterPro"/>
</dbReference>
<dbReference type="Gene3D" id="6.10.140.2030">
    <property type="match status" value="1"/>
</dbReference>
<dbReference type="InterPro" id="IPR011257">
    <property type="entry name" value="DNA_glycosylase"/>
</dbReference>
<dbReference type="InterPro" id="IPR003265">
    <property type="entry name" value="HhH-GPD_domain"/>
</dbReference>
<evidence type="ECO:0000256" key="10">
    <source>
        <dbReference type="SAM" id="MobiDB-lite"/>
    </source>
</evidence>
<evidence type="ECO:0000256" key="9">
    <source>
        <dbReference type="ARBA" id="ARBA00023295"/>
    </source>
</evidence>
<evidence type="ECO:0000256" key="4">
    <source>
        <dbReference type="ARBA" id="ARBA00022490"/>
    </source>
</evidence>
<comment type="caution">
    <text evidence="12">The sequence shown here is derived from an EMBL/GenBank/DDBJ whole genome shotgun (WGS) entry which is preliminary data.</text>
</comment>
<dbReference type="InterPro" id="IPR004036">
    <property type="entry name" value="Endonuclease-III-like_CS2"/>
</dbReference>
<dbReference type="InterPro" id="IPR011993">
    <property type="entry name" value="PH-like_dom_sf"/>
</dbReference>
<feature type="compositionally biased region" description="Polar residues" evidence="10">
    <location>
        <begin position="137"/>
        <end position="147"/>
    </location>
</feature>
<evidence type="ECO:0000256" key="6">
    <source>
        <dbReference type="ARBA" id="ARBA00022801"/>
    </source>
</evidence>
<dbReference type="InterPro" id="IPR010334">
    <property type="entry name" value="Dcp1"/>
</dbReference>
<dbReference type="GO" id="GO:0005737">
    <property type="term" value="C:cytoplasm"/>
    <property type="evidence" value="ECO:0007669"/>
    <property type="project" value="UniProtKB-SubCell"/>
</dbReference>
<evidence type="ECO:0000256" key="3">
    <source>
        <dbReference type="ARBA" id="ARBA00008778"/>
    </source>
</evidence>
<dbReference type="Pfam" id="PF00730">
    <property type="entry name" value="HhH-GPD"/>
    <property type="match status" value="1"/>
</dbReference>
<evidence type="ECO:0000256" key="7">
    <source>
        <dbReference type="ARBA" id="ARBA00023204"/>
    </source>
</evidence>